<keyword evidence="1" id="KW-0479">Metal-binding</keyword>
<dbReference type="InterPro" id="IPR019591">
    <property type="entry name" value="Mrp/NBP35_ATP-bd"/>
</dbReference>
<keyword evidence="2" id="KW-0547">Nucleotide-binding</keyword>
<dbReference type="SUPFAM" id="SSF52540">
    <property type="entry name" value="P-loop containing nucleoside triphosphate hydrolases"/>
    <property type="match status" value="1"/>
</dbReference>
<dbReference type="PANTHER" id="PTHR23264">
    <property type="entry name" value="NUCLEOTIDE-BINDING PROTEIN NBP35 YEAST -RELATED"/>
    <property type="match status" value="1"/>
</dbReference>
<dbReference type="GO" id="GO:0046872">
    <property type="term" value="F:metal ion binding"/>
    <property type="evidence" value="ECO:0007669"/>
    <property type="project" value="UniProtKB-KW"/>
</dbReference>
<dbReference type="FunFam" id="3.40.50.300:FF:001119">
    <property type="entry name" value="Iron-sulfur cluster carrier protein"/>
    <property type="match status" value="1"/>
</dbReference>
<proteinExistence type="inferred from homology"/>
<dbReference type="PROSITE" id="PS01215">
    <property type="entry name" value="MRP"/>
    <property type="match status" value="1"/>
</dbReference>
<reference evidence="6" key="1">
    <citation type="journal article" date="2015" name="Proc. Natl. Acad. Sci. U.S.A.">
        <title>Networks of energetic and metabolic interactions define dynamics in microbial communities.</title>
        <authorList>
            <person name="Embree M."/>
            <person name="Liu J.K."/>
            <person name="Al-Bassam M.M."/>
            <person name="Zengler K."/>
        </authorList>
    </citation>
    <scope>NUCLEOTIDE SEQUENCE</scope>
</reference>
<dbReference type="PANTHER" id="PTHR23264:SF19">
    <property type="entry name" value="CYTOSOLIC FE-S CLUSTER ASSEMBLY FACTOR NUBP2"/>
    <property type="match status" value="1"/>
</dbReference>
<protein>
    <submittedName>
        <fullName evidence="6">Cytosolic fe-s cluster assembling factor nbp35</fullName>
    </submittedName>
</protein>
<dbReference type="InterPro" id="IPR000808">
    <property type="entry name" value="Mrp-like_CS"/>
</dbReference>
<dbReference type="CDD" id="cd02037">
    <property type="entry name" value="Mrp_NBP35"/>
    <property type="match status" value="1"/>
</dbReference>
<dbReference type="GO" id="GO:0051536">
    <property type="term" value="F:iron-sulfur cluster binding"/>
    <property type="evidence" value="ECO:0007669"/>
    <property type="project" value="UniProtKB-KW"/>
</dbReference>
<name>A0A0W8FCV2_9ZZZZ</name>
<dbReference type="HAMAP" id="MF_02040">
    <property type="entry name" value="Mrp_NBP35"/>
    <property type="match status" value="1"/>
</dbReference>
<dbReference type="GO" id="GO:0005829">
    <property type="term" value="C:cytosol"/>
    <property type="evidence" value="ECO:0007669"/>
    <property type="project" value="TreeGrafter"/>
</dbReference>
<evidence type="ECO:0000256" key="1">
    <source>
        <dbReference type="ARBA" id="ARBA00022723"/>
    </source>
</evidence>
<dbReference type="AlphaFoldDB" id="A0A0W8FCV2"/>
<sequence>MNPSPSNKNSNDSCDGVCSSCAEKEKCDDPKAQQNKINDRLSRIGYKIAIASGKGGVGKSTVTVNLAAALRSLGYKVGILDGDITGPDIPKLLGIEDQKLVAGPSGLEPADAGGIKAISMALLLKSRDSPVVWRGPMKMAALKQFIEEVNWGELDFLLVDLPPGTSDEPISIAQLIPGLDGAIVVTTPQEVALLDSRKAVNMFLMMNVPMLGIVENMSGLICPHCGQRIEVFKTGGGEEAARELGVPFLGAIPLDTEIGSLGDMGKTFANSKTAAAKAFEEIVKSILDRLEAQQAK</sequence>
<organism evidence="6">
    <name type="scientific">hydrocarbon metagenome</name>
    <dbReference type="NCBI Taxonomy" id="938273"/>
    <lineage>
        <taxon>unclassified sequences</taxon>
        <taxon>metagenomes</taxon>
        <taxon>ecological metagenomes</taxon>
    </lineage>
</organism>
<comment type="caution">
    <text evidence="6">The sequence shown here is derived from an EMBL/GenBank/DDBJ whole genome shotgun (WGS) entry which is preliminary data.</text>
</comment>
<evidence type="ECO:0000256" key="5">
    <source>
        <dbReference type="ARBA" id="ARBA00023014"/>
    </source>
</evidence>
<keyword evidence="4" id="KW-0408">Iron</keyword>
<evidence type="ECO:0000313" key="6">
    <source>
        <dbReference type="EMBL" id="KUG18450.1"/>
    </source>
</evidence>
<dbReference type="GO" id="GO:0140663">
    <property type="term" value="F:ATP-dependent FeS chaperone activity"/>
    <property type="evidence" value="ECO:0007669"/>
    <property type="project" value="InterPro"/>
</dbReference>
<dbReference type="InterPro" id="IPR033756">
    <property type="entry name" value="YlxH/NBP35"/>
</dbReference>
<accession>A0A0W8FCV2</accession>
<dbReference type="GO" id="GO:0016226">
    <property type="term" value="P:iron-sulfur cluster assembly"/>
    <property type="evidence" value="ECO:0007669"/>
    <property type="project" value="InterPro"/>
</dbReference>
<keyword evidence="3" id="KW-0067">ATP-binding</keyword>
<dbReference type="InterPro" id="IPR027417">
    <property type="entry name" value="P-loop_NTPase"/>
</dbReference>
<evidence type="ECO:0000256" key="3">
    <source>
        <dbReference type="ARBA" id="ARBA00022840"/>
    </source>
</evidence>
<dbReference type="Gene3D" id="3.40.50.300">
    <property type="entry name" value="P-loop containing nucleotide triphosphate hydrolases"/>
    <property type="match status" value="1"/>
</dbReference>
<gene>
    <name evidence="6" type="ORF">ASZ90_011833</name>
</gene>
<evidence type="ECO:0000256" key="4">
    <source>
        <dbReference type="ARBA" id="ARBA00023004"/>
    </source>
</evidence>
<dbReference type="GO" id="GO:0005524">
    <property type="term" value="F:ATP binding"/>
    <property type="evidence" value="ECO:0007669"/>
    <property type="project" value="UniProtKB-KW"/>
</dbReference>
<evidence type="ECO:0000256" key="2">
    <source>
        <dbReference type="ARBA" id="ARBA00022741"/>
    </source>
</evidence>
<dbReference type="EMBL" id="LNQE01001380">
    <property type="protein sequence ID" value="KUG18450.1"/>
    <property type="molecule type" value="Genomic_DNA"/>
</dbReference>
<keyword evidence="5" id="KW-0411">Iron-sulfur</keyword>
<dbReference type="Pfam" id="PF10609">
    <property type="entry name" value="ParA"/>
    <property type="match status" value="1"/>
</dbReference>